<proteinExistence type="predicted"/>
<dbReference type="PANTHER" id="PTHR13887">
    <property type="entry name" value="GLUTATHIONE S-TRANSFERASE KAPPA"/>
    <property type="match status" value="1"/>
</dbReference>
<dbReference type="SUPFAM" id="SSF52833">
    <property type="entry name" value="Thioredoxin-like"/>
    <property type="match status" value="1"/>
</dbReference>
<evidence type="ECO:0000313" key="3">
    <source>
        <dbReference type="Proteomes" id="UP000583387"/>
    </source>
</evidence>
<dbReference type="Proteomes" id="UP000583387">
    <property type="component" value="Unassembled WGS sequence"/>
</dbReference>
<dbReference type="GO" id="GO:0016491">
    <property type="term" value="F:oxidoreductase activity"/>
    <property type="evidence" value="ECO:0007669"/>
    <property type="project" value="InterPro"/>
</dbReference>
<dbReference type="InterPro" id="IPR036249">
    <property type="entry name" value="Thioredoxin-like_sf"/>
</dbReference>
<dbReference type="EMBL" id="CAJFCI010000035">
    <property type="protein sequence ID" value="CAD5107442.1"/>
    <property type="molecule type" value="Genomic_DNA"/>
</dbReference>
<keyword evidence="3" id="KW-1185">Reference proteome</keyword>
<dbReference type="Gene3D" id="3.40.30.10">
    <property type="entry name" value="Glutaredoxin"/>
    <property type="match status" value="1"/>
</dbReference>
<dbReference type="Pfam" id="PF01323">
    <property type="entry name" value="DSBA"/>
    <property type="match status" value="1"/>
</dbReference>
<dbReference type="InterPro" id="IPR001853">
    <property type="entry name" value="DSBA-like_thioredoxin_dom"/>
</dbReference>
<dbReference type="AlphaFoldDB" id="A0A7U7I9Z7"/>
<protein>
    <recommendedName>
        <fullName evidence="1">DSBA-like thioredoxin domain-containing protein</fullName>
    </recommendedName>
</protein>
<accession>A0A7U7I9Z7</accession>
<dbReference type="RefSeq" id="WP_187670791.1">
    <property type="nucleotide sequence ID" value="NZ_CAJFCI010000035.1"/>
</dbReference>
<gene>
    <name evidence="2" type="ORF">PSEWESI4_01715</name>
</gene>
<name>A0A7U7I9Z7_9GAMM</name>
<comment type="caution">
    <text evidence="2">The sequence shown here is derived from an EMBL/GenBank/DDBJ whole genome shotgun (WGS) entry which is preliminary data.</text>
</comment>
<sequence length="216" mass="23960">MNTLSVEMSFDFICPWCLIGKRNLDRALRRLRALRPEQAIELRWRGRQLLPFVPAEGLPFAEFYLGRLGSESAVLARLAQVQAAAALAGVDIDLQRIQSMPNTANAHRLLERAADLGSPAQLEALLERLFAAYFQHGEDLGDRATLLSTAQSCGFDPQWLEPVLRDDARPFIERDTELRGTGVPGFVFGGRLAQVGAQQPEVLLHSLQRACAREPS</sequence>
<evidence type="ECO:0000313" key="2">
    <source>
        <dbReference type="EMBL" id="CAD5107442.1"/>
    </source>
</evidence>
<reference evidence="2 3" key="1">
    <citation type="submission" date="2020-08" db="EMBL/GenBank/DDBJ databases">
        <authorList>
            <person name="Criscuolo A."/>
        </authorList>
    </citation>
    <scope>NUCLEOTIDE SEQUENCE [LARGE SCALE GENOMIC DNA]</scope>
    <source>
        <strain evidence="2">CIP111764</strain>
    </source>
</reference>
<dbReference type="PANTHER" id="PTHR13887:SF41">
    <property type="entry name" value="THIOREDOXIN SUPERFAMILY PROTEIN"/>
    <property type="match status" value="1"/>
</dbReference>
<feature type="domain" description="DSBA-like thioredoxin" evidence="1">
    <location>
        <begin position="6"/>
        <end position="208"/>
    </location>
</feature>
<organism evidence="2 3">
    <name type="scientific">Zestomonas carbonaria</name>
    <dbReference type="NCBI Taxonomy" id="2762745"/>
    <lineage>
        <taxon>Bacteria</taxon>
        <taxon>Pseudomonadati</taxon>
        <taxon>Pseudomonadota</taxon>
        <taxon>Gammaproteobacteria</taxon>
        <taxon>Pseudomonadales</taxon>
        <taxon>Pseudomonadaceae</taxon>
        <taxon>Zestomonas</taxon>
    </lineage>
</organism>
<evidence type="ECO:0000259" key="1">
    <source>
        <dbReference type="Pfam" id="PF01323"/>
    </source>
</evidence>